<evidence type="ECO:0000256" key="5">
    <source>
        <dbReference type="SAM" id="Phobius"/>
    </source>
</evidence>
<accession>A0A135YYM1</accession>
<feature type="transmembrane region" description="Helical" evidence="5">
    <location>
        <begin position="125"/>
        <end position="145"/>
    </location>
</feature>
<feature type="transmembrane region" description="Helical" evidence="5">
    <location>
        <begin position="195"/>
        <end position="218"/>
    </location>
</feature>
<protein>
    <submittedName>
        <fullName evidence="6">Putative serine/threonine exchanger SteT</fullName>
    </submittedName>
</protein>
<keyword evidence="4 5" id="KW-0472">Membrane</keyword>
<dbReference type="InterPro" id="IPR002293">
    <property type="entry name" value="AA/rel_permease1"/>
</dbReference>
<feature type="transmembrane region" description="Helical" evidence="5">
    <location>
        <begin position="12"/>
        <end position="30"/>
    </location>
</feature>
<gene>
    <name evidence="6" type="ORF">HMPREF3195_00194</name>
</gene>
<keyword evidence="3 5" id="KW-1133">Transmembrane helix</keyword>
<reference evidence="6 7" key="1">
    <citation type="submission" date="2016-02" db="EMBL/GenBank/DDBJ databases">
        <authorList>
            <person name="Wen L."/>
            <person name="He K."/>
            <person name="Yang H."/>
        </authorList>
    </citation>
    <scope>NUCLEOTIDE SEQUENCE [LARGE SCALE GENOMIC DNA]</scope>
    <source>
        <strain evidence="6 7">MJR8628A</strain>
    </source>
</reference>
<evidence type="ECO:0000256" key="1">
    <source>
        <dbReference type="ARBA" id="ARBA00004141"/>
    </source>
</evidence>
<evidence type="ECO:0000256" key="3">
    <source>
        <dbReference type="ARBA" id="ARBA00022989"/>
    </source>
</evidence>
<evidence type="ECO:0000313" key="7">
    <source>
        <dbReference type="Proteomes" id="UP000070326"/>
    </source>
</evidence>
<dbReference type="InterPro" id="IPR050598">
    <property type="entry name" value="AminoAcid_Transporter"/>
</dbReference>
<dbReference type="Pfam" id="PF13520">
    <property type="entry name" value="AA_permease_2"/>
    <property type="match status" value="1"/>
</dbReference>
<proteinExistence type="predicted"/>
<dbReference type="RefSeq" id="WP_061101596.1">
    <property type="nucleotide sequence ID" value="NZ_JAWGFF010000030.1"/>
</dbReference>
<dbReference type="PATRIC" id="fig|1261.5.peg.199"/>
<feature type="transmembrane region" description="Helical" evidence="5">
    <location>
        <begin position="386"/>
        <end position="405"/>
    </location>
</feature>
<evidence type="ECO:0000256" key="2">
    <source>
        <dbReference type="ARBA" id="ARBA00022692"/>
    </source>
</evidence>
<dbReference type="PIRSF" id="PIRSF006060">
    <property type="entry name" value="AA_transporter"/>
    <property type="match status" value="1"/>
</dbReference>
<keyword evidence="2 5" id="KW-0812">Transmembrane</keyword>
<evidence type="ECO:0000256" key="4">
    <source>
        <dbReference type="ARBA" id="ARBA00023136"/>
    </source>
</evidence>
<name>A0A135YYM1_9FIRM</name>
<sequence length="438" mass="45656">MENNQLQKNLGLGAALSTLIGGVIGAGVFFKPQAIYTATGGAPGLGMLGWVVAALITIAAGLTVAELAVVIPKTGGMMMYIEEVYGKKIGFLSGWVQALLFYPGMIAALAVIFSEQFAVLSGMAALKVPLAIVLILLVAFLNSIGSKSGSIIQNISTICKLAVLVGLIILGFVLGEGNNTVITPMTGEGVNVASAFGQILLAIFFAFDGWMNVTALAGEMKNPGKDLPKAIVGGISVVAAVYLIINVSYLWVAPASELANSVSPASLVATRILGPAGAKVIGIGMMVSVFGATNAYLFTGSRVLYALAQSKHLPLSEKIGSLNKSQSPAFALLVLSLIAAVYALSGQFNLLTDLALFSVWIFIVLSFLAVIKLRKTQPNLVRSYKVPLYPIIPLVAIASGLFVLGSQLFNAPLLACGSIAIMLLGLPVYSIYEKKLSK</sequence>
<dbReference type="GO" id="GO:0016020">
    <property type="term" value="C:membrane"/>
    <property type="evidence" value="ECO:0007669"/>
    <property type="project" value="UniProtKB-SubCell"/>
</dbReference>
<dbReference type="eggNOG" id="COG1113">
    <property type="taxonomic scope" value="Bacteria"/>
</dbReference>
<feature type="transmembrane region" description="Helical" evidence="5">
    <location>
        <begin position="411"/>
        <end position="432"/>
    </location>
</feature>
<comment type="subcellular location">
    <subcellularLocation>
        <location evidence="1">Membrane</location>
        <topology evidence="1">Multi-pass membrane protein</topology>
    </subcellularLocation>
</comment>
<feature type="transmembrane region" description="Helical" evidence="5">
    <location>
        <begin position="230"/>
        <end position="252"/>
    </location>
</feature>
<evidence type="ECO:0000313" key="6">
    <source>
        <dbReference type="EMBL" id="KXI14477.1"/>
    </source>
</evidence>
<dbReference type="PANTHER" id="PTHR11785">
    <property type="entry name" value="AMINO ACID TRANSPORTER"/>
    <property type="match status" value="1"/>
</dbReference>
<feature type="transmembrane region" description="Helical" evidence="5">
    <location>
        <begin position="354"/>
        <end position="374"/>
    </location>
</feature>
<feature type="transmembrane region" description="Helical" evidence="5">
    <location>
        <begin position="92"/>
        <end position="113"/>
    </location>
</feature>
<dbReference type="AlphaFoldDB" id="A0A135YYM1"/>
<dbReference type="STRING" id="1261.HMPREF3195_00194"/>
<dbReference type="Proteomes" id="UP000070326">
    <property type="component" value="Unassembled WGS sequence"/>
</dbReference>
<dbReference type="GO" id="GO:0015179">
    <property type="term" value="F:L-amino acid transmembrane transporter activity"/>
    <property type="evidence" value="ECO:0007669"/>
    <property type="project" value="TreeGrafter"/>
</dbReference>
<feature type="transmembrane region" description="Helical" evidence="5">
    <location>
        <begin position="50"/>
        <end position="71"/>
    </location>
</feature>
<dbReference type="PANTHER" id="PTHR11785:SF512">
    <property type="entry name" value="SOBREMESA, ISOFORM B"/>
    <property type="match status" value="1"/>
</dbReference>
<organism evidence="6 7">
    <name type="scientific">Peptostreptococcus anaerobius</name>
    <dbReference type="NCBI Taxonomy" id="1261"/>
    <lineage>
        <taxon>Bacteria</taxon>
        <taxon>Bacillati</taxon>
        <taxon>Bacillota</taxon>
        <taxon>Clostridia</taxon>
        <taxon>Peptostreptococcales</taxon>
        <taxon>Peptostreptococcaceae</taxon>
        <taxon>Peptostreptococcus</taxon>
    </lineage>
</organism>
<feature type="transmembrane region" description="Helical" evidence="5">
    <location>
        <begin position="329"/>
        <end position="348"/>
    </location>
</feature>
<dbReference type="EMBL" id="LSQZ01000006">
    <property type="protein sequence ID" value="KXI14477.1"/>
    <property type="molecule type" value="Genomic_DNA"/>
</dbReference>
<feature type="transmembrane region" description="Helical" evidence="5">
    <location>
        <begin position="280"/>
        <end position="308"/>
    </location>
</feature>
<feature type="transmembrane region" description="Helical" evidence="5">
    <location>
        <begin position="157"/>
        <end position="175"/>
    </location>
</feature>
<dbReference type="Gene3D" id="1.20.1740.10">
    <property type="entry name" value="Amino acid/polyamine transporter I"/>
    <property type="match status" value="1"/>
</dbReference>
<comment type="caution">
    <text evidence="6">The sequence shown here is derived from an EMBL/GenBank/DDBJ whole genome shotgun (WGS) entry which is preliminary data.</text>
</comment>